<dbReference type="Gene3D" id="3.40.630.30">
    <property type="match status" value="1"/>
</dbReference>
<dbReference type="PANTHER" id="PTHR43877:SF2">
    <property type="entry name" value="AMINOALKYLPHOSPHONATE N-ACETYLTRANSFERASE-RELATED"/>
    <property type="match status" value="1"/>
</dbReference>
<protein>
    <submittedName>
        <fullName evidence="3">GNAT family N-acetyltransferase</fullName>
    </submittedName>
</protein>
<dbReference type="InterPro" id="IPR016181">
    <property type="entry name" value="Acyl_CoA_acyltransferase"/>
</dbReference>
<dbReference type="GO" id="GO:0016747">
    <property type="term" value="F:acyltransferase activity, transferring groups other than amino-acyl groups"/>
    <property type="evidence" value="ECO:0007669"/>
    <property type="project" value="InterPro"/>
</dbReference>
<evidence type="ECO:0000313" key="3">
    <source>
        <dbReference type="EMBL" id="PKY66752.1"/>
    </source>
</evidence>
<dbReference type="InterPro" id="IPR000182">
    <property type="entry name" value="GNAT_dom"/>
</dbReference>
<sequence length="163" mass="17698">MEQRTLQAPVDALADVERPEGIEIATLTRYDIPMLAALTLDAYGEENTPEAMLEISEELRMTFEGAFGATTEDSFVGAWDGGALIGAIEVVRESPWDDAPDGPFVVDLVVAPEYRRKGIATALIAEVARRCQDWGFDGLSLTIDSRHMGAASLYDALGFTDVK</sequence>
<dbReference type="SUPFAM" id="SSF55729">
    <property type="entry name" value="Acyl-CoA N-acyltransferases (Nat)"/>
    <property type="match status" value="1"/>
</dbReference>
<name>A0A2I1I6I5_9ACTO</name>
<dbReference type="Proteomes" id="UP000234545">
    <property type="component" value="Unassembled WGS sequence"/>
</dbReference>
<comment type="caution">
    <text evidence="3">The sequence shown here is derived from an EMBL/GenBank/DDBJ whole genome shotgun (WGS) entry which is preliminary data.</text>
</comment>
<dbReference type="OrthoDB" id="3252279at2"/>
<organism evidence="3 4">
    <name type="scientific">Schaalia turicensis</name>
    <dbReference type="NCBI Taxonomy" id="131111"/>
    <lineage>
        <taxon>Bacteria</taxon>
        <taxon>Bacillati</taxon>
        <taxon>Actinomycetota</taxon>
        <taxon>Actinomycetes</taxon>
        <taxon>Actinomycetales</taxon>
        <taxon>Actinomycetaceae</taxon>
        <taxon>Schaalia</taxon>
    </lineage>
</organism>
<accession>A0A2I1I6I5</accession>
<dbReference type="Pfam" id="PF00583">
    <property type="entry name" value="Acetyltransf_1"/>
    <property type="match status" value="1"/>
</dbReference>
<gene>
    <name evidence="3" type="ORF">CYJ25_00435</name>
</gene>
<dbReference type="AlphaFoldDB" id="A0A2I1I6I5"/>
<dbReference type="EMBL" id="PKKJ01000001">
    <property type="protein sequence ID" value="PKY66752.1"/>
    <property type="molecule type" value="Genomic_DNA"/>
</dbReference>
<proteinExistence type="predicted"/>
<dbReference type="CDD" id="cd04301">
    <property type="entry name" value="NAT_SF"/>
    <property type="match status" value="1"/>
</dbReference>
<reference evidence="3 4" key="1">
    <citation type="submission" date="2017-12" db="EMBL/GenBank/DDBJ databases">
        <title>Phylogenetic diversity of female urinary microbiome.</title>
        <authorList>
            <person name="Thomas-White K."/>
            <person name="Wolfe A.J."/>
        </authorList>
    </citation>
    <scope>NUCLEOTIDE SEQUENCE [LARGE SCALE GENOMIC DNA]</scope>
    <source>
        <strain evidence="3 4">UMB0250</strain>
    </source>
</reference>
<dbReference type="PANTHER" id="PTHR43877">
    <property type="entry name" value="AMINOALKYLPHOSPHONATE N-ACETYLTRANSFERASE-RELATED-RELATED"/>
    <property type="match status" value="1"/>
</dbReference>
<evidence type="ECO:0000256" key="2">
    <source>
        <dbReference type="ARBA" id="ARBA00023315"/>
    </source>
</evidence>
<evidence type="ECO:0000313" key="4">
    <source>
        <dbReference type="Proteomes" id="UP000234545"/>
    </source>
</evidence>
<keyword evidence="2" id="KW-0012">Acyltransferase</keyword>
<dbReference type="RefSeq" id="WP_006681234.1">
    <property type="nucleotide sequence ID" value="NZ_CP048928.1"/>
</dbReference>
<evidence type="ECO:0000256" key="1">
    <source>
        <dbReference type="ARBA" id="ARBA00022679"/>
    </source>
</evidence>
<dbReference type="PROSITE" id="PS51186">
    <property type="entry name" value="GNAT"/>
    <property type="match status" value="1"/>
</dbReference>
<keyword evidence="1 3" id="KW-0808">Transferase</keyword>
<dbReference type="InterPro" id="IPR050832">
    <property type="entry name" value="Bact_Acetyltransf"/>
</dbReference>